<feature type="non-terminal residue" evidence="2">
    <location>
        <position position="265"/>
    </location>
</feature>
<reference evidence="2" key="1">
    <citation type="journal article" date="2021" name="PeerJ">
        <title>Extensive microbial diversity within the chicken gut microbiome revealed by metagenomics and culture.</title>
        <authorList>
            <person name="Gilroy R."/>
            <person name="Ravi A."/>
            <person name="Getino M."/>
            <person name="Pursley I."/>
            <person name="Horton D.L."/>
            <person name="Alikhan N.F."/>
            <person name="Baker D."/>
            <person name="Gharbi K."/>
            <person name="Hall N."/>
            <person name="Watson M."/>
            <person name="Adriaenssens E.M."/>
            <person name="Foster-Nyarko E."/>
            <person name="Jarju S."/>
            <person name="Secka A."/>
            <person name="Antonio M."/>
            <person name="Oren A."/>
            <person name="Chaudhuri R.R."/>
            <person name="La Ragione R."/>
            <person name="Hildebrand F."/>
            <person name="Pallen M.J."/>
        </authorList>
    </citation>
    <scope>NUCLEOTIDE SEQUENCE</scope>
    <source>
        <strain evidence="2">CHK118-2852</strain>
    </source>
</reference>
<comment type="caution">
    <text evidence="2">The sequence shown here is derived from an EMBL/GenBank/DDBJ whole genome shotgun (WGS) entry which is preliminary data.</text>
</comment>
<dbReference type="AlphaFoldDB" id="A0A9D2KEJ6"/>
<evidence type="ECO:0000313" key="2">
    <source>
        <dbReference type="EMBL" id="HIZ91163.1"/>
    </source>
</evidence>
<name>A0A9D2KEJ6_9BACE</name>
<gene>
    <name evidence="2" type="ORF">H9807_03460</name>
</gene>
<reference evidence="2" key="2">
    <citation type="submission" date="2021-04" db="EMBL/GenBank/DDBJ databases">
        <authorList>
            <person name="Gilroy R."/>
        </authorList>
    </citation>
    <scope>NUCLEOTIDE SEQUENCE</scope>
    <source>
        <strain evidence="2">CHK118-2852</strain>
    </source>
</reference>
<feature type="transmembrane region" description="Helical" evidence="1">
    <location>
        <begin position="192"/>
        <end position="212"/>
    </location>
</feature>
<keyword evidence="1" id="KW-1133">Transmembrane helix</keyword>
<dbReference type="EMBL" id="DXAV01000031">
    <property type="protein sequence ID" value="HIZ91163.1"/>
    <property type="molecule type" value="Genomic_DNA"/>
</dbReference>
<sequence>MAVLLGIVCAFMAGKHYYDAHVSSFKDSARQKFVQILEQELVKREDMEQPIWSNRPRSVLSKNEMVKDTVKLILPKIGQRTYVIPLHRRLNNLEEVPEYRIMQSYILLHSPLRADTLLRLWQKSVSNSGHRLSVRVGVTDFLEKETFSYAGDTARLADADSLFSCYLGMRSEVEATGFAYGVWYRLLTVGQWTILFFLFAFTVGGMMCMFHFQVVGSWCRACRHHFFPLPVPSDDAAEADQEASSPLKVLGLTFYPDNLWLEGNK</sequence>
<keyword evidence="1" id="KW-0812">Transmembrane</keyword>
<protein>
    <submittedName>
        <fullName evidence="2">Uncharacterized protein</fullName>
    </submittedName>
</protein>
<dbReference type="Proteomes" id="UP000824108">
    <property type="component" value="Unassembled WGS sequence"/>
</dbReference>
<evidence type="ECO:0000256" key="1">
    <source>
        <dbReference type="SAM" id="Phobius"/>
    </source>
</evidence>
<keyword evidence="1" id="KW-0472">Membrane</keyword>
<proteinExistence type="predicted"/>
<accession>A0A9D2KEJ6</accession>
<evidence type="ECO:0000313" key="3">
    <source>
        <dbReference type="Proteomes" id="UP000824108"/>
    </source>
</evidence>
<organism evidence="2 3">
    <name type="scientific">Candidatus Bacteroides merdavium</name>
    <dbReference type="NCBI Taxonomy" id="2838472"/>
    <lineage>
        <taxon>Bacteria</taxon>
        <taxon>Pseudomonadati</taxon>
        <taxon>Bacteroidota</taxon>
        <taxon>Bacteroidia</taxon>
        <taxon>Bacteroidales</taxon>
        <taxon>Bacteroidaceae</taxon>
        <taxon>Bacteroides</taxon>
    </lineage>
</organism>